<evidence type="ECO:0000256" key="4">
    <source>
        <dbReference type="ARBA" id="ARBA00012574"/>
    </source>
</evidence>
<dbReference type="PANTHER" id="PTHR43226">
    <property type="entry name" value="XAA-PRO AMINOPEPTIDASE 3"/>
    <property type="match status" value="1"/>
</dbReference>
<evidence type="ECO:0000256" key="3">
    <source>
        <dbReference type="ARBA" id="ARBA00008766"/>
    </source>
</evidence>
<dbReference type="Gene3D" id="3.40.350.10">
    <property type="entry name" value="Creatinase/prolidase N-terminal domain"/>
    <property type="match status" value="1"/>
</dbReference>
<keyword evidence="9" id="KW-0031">Aminopeptidase</keyword>
<evidence type="ECO:0000259" key="8">
    <source>
        <dbReference type="SMART" id="SM01011"/>
    </source>
</evidence>
<dbReference type="InterPro" id="IPR007865">
    <property type="entry name" value="Aminopep_P_N"/>
</dbReference>
<accession>A0A895XE83</accession>
<protein>
    <recommendedName>
        <fullName evidence="4">Xaa-Pro aminopeptidase</fullName>
        <ecNumber evidence="4">3.4.11.9</ecNumber>
    </recommendedName>
</protein>
<dbReference type="SMART" id="SM01011">
    <property type="entry name" value="AMP_N"/>
    <property type="match status" value="1"/>
</dbReference>
<evidence type="ECO:0000313" key="9">
    <source>
        <dbReference type="EMBL" id="QSB04131.1"/>
    </source>
</evidence>
<dbReference type="AlphaFoldDB" id="A0A895XE83"/>
<keyword evidence="10" id="KW-1185">Reference proteome</keyword>
<name>A0A895XE83_9ACTN</name>
<keyword evidence="6" id="KW-0378">Hydrolase</keyword>
<dbReference type="Proteomes" id="UP000662939">
    <property type="component" value="Chromosome"/>
</dbReference>
<evidence type="ECO:0000313" key="10">
    <source>
        <dbReference type="Proteomes" id="UP000662939"/>
    </source>
</evidence>
<dbReference type="CDD" id="cd01087">
    <property type="entry name" value="Prolidase"/>
    <property type="match status" value="1"/>
</dbReference>
<dbReference type="InterPro" id="IPR000994">
    <property type="entry name" value="Pept_M24"/>
</dbReference>
<dbReference type="GO" id="GO:0030145">
    <property type="term" value="F:manganese ion binding"/>
    <property type="evidence" value="ECO:0007669"/>
    <property type="project" value="InterPro"/>
</dbReference>
<proteinExistence type="inferred from homology"/>
<dbReference type="GO" id="GO:0005829">
    <property type="term" value="C:cytosol"/>
    <property type="evidence" value="ECO:0007669"/>
    <property type="project" value="TreeGrafter"/>
</dbReference>
<gene>
    <name evidence="9" type="ORF">JQS30_09925</name>
</gene>
<sequence>MSNKKPVSGERSHDPRFPEKFLQFMSTGWGDTSLANLKPVEQAPRHAARRQALSNAFPGETLIIPTGGEKVRANDTFFKFRAGTDFAYFTGDYDPEGVLVLHAVADGHDAVLYRRARKGTDSDEFFRSAKYGELWIGRRHSLSETTTLLGLECRDVEDLQKALSGLRRDQVRLSRGFDATVDSWFAAETVAEGLTRDKEFDRVMSELRLRKDAWELAQLQDAVDATVRGFEDVARILPADRSVPERLLEGVFHQRARVEGNSIGYDSIVGAGPHATTLHWNTNTGHTAPGELILMDMGVENRHLYTADVTRTVPVSGTFTPLQRQVYEIVLASQQAGMDIIKPGVEFQEVHTTCMRVLAEGLSDLGVLPVSVDEAMDKDSMLYRRWTLHGFGHMLGLDVHDCASSSPEKYHKGTLEEDYVLTVEPGLYFQANDELVPEELRGIGVRIEDDVQVTADGHKNLSDGLPREVDEIENWMSDQRDAGMRLPGLSD</sequence>
<dbReference type="RefSeq" id="WP_213170130.1">
    <property type="nucleotide sequence ID" value="NZ_CP070496.1"/>
</dbReference>
<comment type="similarity">
    <text evidence="3">Belongs to the peptidase M24B family.</text>
</comment>
<dbReference type="InterPro" id="IPR052433">
    <property type="entry name" value="X-Pro_dipept-like"/>
</dbReference>
<dbReference type="Gene3D" id="3.90.230.10">
    <property type="entry name" value="Creatinase/methionine aminopeptidase superfamily"/>
    <property type="match status" value="1"/>
</dbReference>
<dbReference type="Pfam" id="PF00557">
    <property type="entry name" value="Peptidase_M24"/>
    <property type="match status" value="1"/>
</dbReference>
<evidence type="ECO:0000256" key="1">
    <source>
        <dbReference type="ARBA" id="ARBA00001424"/>
    </source>
</evidence>
<dbReference type="Pfam" id="PF05195">
    <property type="entry name" value="AMP_N"/>
    <property type="match status" value="1"/>
</dbReference>
<feature type="domain" description="Aminopeptidase P N-terminal" evidence="8">
    <location>
        <begin position="41"/>
        <end position="182"/>
    </location>
</feature>
<dbReference type="GO" id="GO:0006508">
    <property type="term" value="P:proteolysis"/>
    <property type="evidence" value="ECO:0007669"/>
    <property type="project" value="TreeGrafter"/>
</dbReference>
<dbReference type="GO" id="GO:0070006">
    <property type="term" value="F:metalloaminopeptidase activity"/>
    <property type="evidence" value="ECO:0007669"/>
    <property type="project" value="InterPro"/>
</dbReference>
<dbReference type="PANTHER" id="PTHR43226:SF4">
    <property type="entry name" value="XAA-PRO AMINOPEPTIDASE 3"/>
    <property type="match status" value="1"/>
</dbReference>
<reference evidence="9" key="1">
    <citation type="submission" date="2021-02" db="EMBL/GenBank/DDBJ databases">
        <title>Natronoglycomyces albus gen. nov., sp. nov, a haloalkaliphilic actinobacterium from a soda solonchak soil.</title>
        <authorList>
            <person name="Sorokin D.Y."/>
            <person name="Khijniak T.V."/>
            <person name="Zakharycheva A.P."/>
            <person name="Boueva O.V."/>
            <person name="Ariskina E.V."/>
            <person name="Hahnke R.L."/>
            <person name="Bunk B."/>
            <person name="Sproer C."/>
            <person name="Schumann P."/>
            <person name="Evtushenko L.I."/>
            <person name="Kublanov I.V."/>
        </authorList>
    </citation>
    <scope>NUCLEOTIDE SEQUENCE</scope>
    <source>
        <strain evidence="9">DSM 106290</strain>
    </source>
</reference>
<keyword evidence="9" id="KW-0645">Protease</keyword>
<dbReference type="KEGG" id="nav:JQS30_09925"/>
<comment type="cofactor">
    <cofactor evidence="2">
        <name>Mn(2+)</name>
        <dbReference type="ChEBI" id="CHEBI:29035"/>
    </cofactor>
</comment>
<dbReference type="SUPFAM" id="SSF53092">
    <property type="entry name" value="Creatinase/prolidase N-terminal domain"/>
    <property type="match status" value="1"/>
</dbReference>
<dbReference type="SUPFAM" id="SSF55920">
    <property type="entry name" value="Creatinase/aminopeptidase"/>
    <property type="match status" value="1"/>
</dbReference>
<dbReference type="InterPro" id="IPR036005">
    <property type="entry name" value="Creatinase/aminopeptidase-like"/>
</dbReference>
<organism evidence="9 10">
    <name type="scientific">Natronoglycomyces albus</name>
    <dbReference type="NCBI Taxonomy" id="2811108"/>
    <lineage>
        <taxon>Bacteria</taxon>
        <taxon>Bacillati</taxon>
        <taxon>Actinomycetota</taxon>
        <taxon>Actinomycetes</taxon>
        <taxon>Glycomycetales</taxon>
        <taxon>Glycomycetaceae</taxon>
        <taxon>Natronoglycomyces</taxon>
    </lineage>
</organism>
<keyword evidence="7" id="KW-0464">Manganese</keyword>
<evidence type="ECO:0000256" key="5">
    <source>
        <dbReference type="ARBA" id="ARBA00022723"/>
    </source>
</evidence>
<evidence type="ECO:0000256" key="7">
    <source>
        <dbReference type="ARBA" id="ARBA00023211"/>
    </source>
</evidence>
<evidence type="ECO:0000256" key="2">
    <source>
        <dbReference type="ARBA" id="ARBA00001936"/>
    </source>
</evidence>
<keyword evidence="5" id="KW-0479">Metal-binding</keyword>
<dbReference type="EMBL" id="CP070496">
    <property type="protein sequence ID" value="QSB04131.1"/>
    <property type="molecule type" value="Genomic_DNA"/>
</dbReference>
<comment type="catalytic activity">
    <reaction evidence="1">
        <text>Release of any N-terminal amino acid, including proline, that is linked to proline, even from a dipeptide or tripeptide.</text>
        <dbReference type="EC" id="3.4.11.9"/>
    </reaction>
</comment>
<dbReference type="EC" id="3.4.11.9" evidence="4"/>
<dbReference type="InterPro" id="IPR029149">
    <property type="entry name" value="Creatin/AminoP/Spt16_N"/>
</dbReference>
<evidence type="ECO:0000256" key="6">
    <source>
        <dbReference type="ARBA" id="ARBA00022801"/>
    </source>
</evidence>